<accession>A0A1G6ZLG0</accession>
<feature type="domain" description="Gfo/Idh/MocA-like oxidoreductase N-terminal" evidence="3">
    <location>
        <begin position="8"/>
        <end position="122"/>
    </location>
</feature>
<dbReference type="Pfam" id="PF22725">
    <property type="entry name" value="GFO_IDH_MocA_C3"/>
    <property type="match status" value="1"/>
</dbReference>
<dbReference type="SUPFAM" id="SSF55347">
    <property type="entry name" value="Glyceraldehyde-3-phosphate dehydrogenase-like, C-terminal domain"/>
    <property type="match status" value="1"/>
</dbReference>
<gene>
    <name evidence="5" type="ORF">SAMN05216270_11159</name>
</gene>
<dbReference type="GO" id="GO:0016491">
    <property type="term" value="F:oxidoreductase activity"/>
    <property type="evidence" value="ECO:0007669"/>
    <property type="project" value="UniProtKB-KW"/>
</dbReference>
<evidence type="ECO:0000259" key="4">
    <source>
        <dbReference type="Pfam" id="PF22725"/>
    </source>
</evidence>
<organism evidence="5 6">
    <name type="scientific">Glycomyces harbinensis</name>
    <dbReference type="NCBI Taxonomy" id="58114"/>
    <lineage>
        <taxon>Bacteria</taxon>
        <taxon>Bacillati</taxon>
        <taxon>Actinomycetota</taxon>
        <taxon>Actinomycetes</taxon>
        <taxon>Glycomycetales</taxon>
        <taxon>Glycomycetaceae</taxon>
        <taxon>Glycomyces</taxon>
    </lineage>
</organism>
<dbReference type="PANTHER" id="PTHR43818">
    <property type="entry name" value="BCDNA.GH03377"/>
    <property type="match status" value="1"/>
</dbReference>
<protein>
    <submittedName>
        <fullName evidence="5">Predicted dehydrogenase</fullName>
    </submittedName>
</protein>
<dbReference type="Pfam" id="PF01408">
    <property type="entry name" value="GFO_IDH_MocA"/>
    <property type="match status" value="1"/>
</dbReference>
<dbReference type="InterPro" id="IPR036291">
    <property type="entry name" value="NAD(P)-bd_dom_sf"/>
</dbReference>
<dbReference type="InterPro" id="IPR055170">
    <property type="entry name" value="GFO_IDH_MocA-like_dom"/>
</dbReference>
<dbReference type="GO" id="GO:0000166">
    <property type="term" value="F:nucleotide binding"/>
    <property type="evidence" value="ECO:0007669"/>
    <property type="project" value="InterPro"/>
</dbReference>
<proteinExistence type="predicted"/>
<dbReference type="Gene3D" id="3.40.50.720">
    <property type="entry name" value="NAD(P)-binding Rossmann-like Domain"/>
    <property type="match status" value="1"/>
</dbReference>
<name>A0A1G6ZLG0_9ACTN</name>
<evidence type="ECO:0000313" key="5">
    <source>
        <dbReference type="EMBL" id="SDE03087.1"/>
    </source>
</evidence>
<evidence type="ECO:0000313" key="6">
    <source>
        <dbReference type="Proteomes" id="UP000198949"/>
    </source>
</evidence>
<dbReference type="InterPro" id="IPR050463">
    <property type="entry name" value="Gfo/Idh/MocA_oxidrdct_glycsds"/>
</dbReference>
<dbReference type="RefSeq" id="WP_091038198.1">
    <property type="nucleotide sequence ID" value="NZ_FNAD01000011.1"/>
</dbReference>
<keyword evidence="6" id="KW-1185">Reference proteome</keyword>
<dbReference type="Gene3D" id="3.30.360.10">
    <property type="entry name" value="Dihydrodipicolinate Reductase, domain 2"/>
    <property type="match status" value="1"/>
</dbReference>
<evidence type="ECO:0000256" key="2">
    <source>
        <dbReference type="SAM" id="MobiDB-lite"/>
    </source>
</evidence>
<dbReference type="Proteomes" id="UP000198949">
    <property type="component" value="Unassembled WGS sequence"/>
</dbReference>
<keyword evidence="1" id="KW-0560">Oxidoreductase</keyword>
<dbReference type="SUPFAM" id="SSF51735">
    <property type="entry name" value="NAD(P)-binding Rossmann-fold domains"/>
    <property type="match status" value="1"/>
</dbReference>
<dbReference type="OrthoDB" id="9776544at2"/>
<feature type="domain" description="GFO/IDH/MocA-like oxidoreductase" evidence="4">
    <location>
        <begin position="134"/>
        <end position="268"/>
    </location>
</feature>
<dbReference type="AlphaFoldDB" id="A0A1G6ZLG0"/>
<sequence length="368" mass="38356">MNPTGPVGVGVIGAGVISAEYLRNLTRFPDVDVRYVADLDLARAAARAAEFDVPASGDVEGLLADETIEIVVNLTIPAAHAEVGLRILDAGKHVWAEKPLALDREAGRVLLDRAEALGLRVASAPDTFLGPGLQNAQRVIADGGIGTPVTAAALFRSPGPESWHPNPEFLFDHGAGPLFDIGPYYLTALVQQLGPIGRVVAAPSTARATRVIGSGPKAGTVFEVRVPTHHAALIEFESGASAQAIFSFESVRAHPPTVEFNGTSGTLELPDPNTFGGPSLLWTDGSERPRELAAPDPKATRGTGVLELARAIRAGVAERASGALAFHVLDAMVAISESAQSRQPVAVESTAPRPALLPSDWDPTAATL</sequence>
<dbReference type="STRING" id="58114.SAMN05216270_11159"/>
<dbReference type="InterPro" id="IPR000683">
    <property type="entry name" value="Gfo/Idh/MocA-like_OxRdtase_N"/>
</dbReference>
<feature type="region of interest" description="Disordered" evidence="2">
    <location>
        <begin position="339"/>
        <end position="368"/>
    </location>
</feature>
<dbReference type="EMBL" id="FNAD01000011">
    <property type="protein sequence ID" value="SDE03087.1"/>
    <property type="molecule type" value="Genomic_DNA"/>
</dbReference>
<evidence type="ECO:0000256" key="1">
    <source>
        <dbReference type="ARBA" id="ARBA00023002"/>
    </source>
</evidence>
<dbReference type="PANTHER" id="PTHR43818:SF11">
    <property type="entry name" value="BCDNA.GH03377"/>
    <property type="match status" value="1"/>
</dbReference>
<reference evidence="6" key="1">
    <citation type="submission" date="2016-10" db="EMBL/GenBank/DDBJ databases">
        <authorList>
            <person name="Varghese N."/>
            <person name="Submissions S."/>
        </authorList>
    </citation>
    <scope>NUCLEOTIDE SEQUENCE [LARGE SCALE GENOMIC DNA]</scope>
    <source>
        <strain evidence="6">CGMCC 4.3516</strain>
    </source>
</reference>
<evidence type="ECO:0000259" key="3">
    <source>
        <dbReference type="Pfam" id="PF01408"/>
    </source>
</evidence>